<proteinExistence type="predicted"/>
<dbReference type="Proteomes" id="UP000012249">
    <property type="component" value="Unassembled WGS sequence"/>
</dbReference>
<reference evidence="1 2" key="1">
    <citation type="submission" date="2013-02" db="EMBL/GenBank/DDBJ databases">
        <authorList>
            <person name="Harkins D.M."/>
            <person name="Durkin A.S."/>
            <person name="Brinkac L.M."/>
            <person name="Haft D.H."/>
            <person name="Selengut J.D."/>
            <person name="Sanka R."/>
            <person name="DePew J."/>
            <person name="Purushe J."/>
            <person name="Haake D.A."/>
            <person name="Matsunaga J."/>
            <person name="Vinetz J.M."/>
            <person name="Sutton G.G."/>
            <person name="Nierman W.C."/>
            <person name="Fouts D.E."/>
        </authorList>
    </citation>
    <scope>NUCLEOTIDE SEQUENCE [LARGE SCALE GENOMIC DNA]</scope>
    <source>
        <strain evidence="1 2">Ecochallenge</strain>
    </source>
</reference>
<dbReference type="EMBL" id="AHMI02000115">
    <property type="protein sequence ID" value="EMY15081.1"/>
    <property type="molecule type" value="Genomic_DNA"/>
</dbReference>
<organism evidence="1 2">
    <name type="scientific">Leptospira weilii str. Ecochallenge</name>
    <dbReference type="NCBI Taxonomy" id="1049986"/>
    <lineage>
        <taxon>Bacteria</taxon>
        <taxon>Pseudomonadati</taxon>
        <taxon>Spirochaetota</taxon>
        <taxon>Spirochaetia</taxon>
        <taxon>Leptospirales</taxon>
        <taxon>Leptospiraceae</taxon>
        <taxon>Leptospira</taxon>
    </lineage>
</organism>
<dbReference type="NCBIfam" id="NF047546">
    <property type="entry name" value="PhIPhlseLepto"/>
    <property type="match status" value="1"/>
</dbReference>
<dbReference type="AlphaFoldDB" id="N1UA25"/>
<protein>
    <submittedName>
        <fullName evidence="1">Uncharacterized protein</fullName>
    </submittedName>
</protein>
<evidence type="ECO:0000313" key="1">
    <source>
        <dbReference type="EMBL" id="EMY15081.1"/>
    </source>
</evidence>
<evidence type="ECO:0000313" key="2">
    <source>
        <dbReference type="Proteomes" id="UP000012249"/>
    </source>
</evidence>
<accession>N1UA25</accession>
<gene>
    <name evidence="1" type="ORF">LEP1GSC043_4809</name>
</gene>
<comment type="caution">
    <text evidence="1">The sequence shown here is derived from an EMBL/GenBank/DDBJ whole genome shotgun (WGS) entry which is preliminary data.</text>
</comment>
<name>N1UA25_9LEPT</name>
<sequence length="193" mass="22015">MASKVKRSSFQKLLNAMKRMSLEVNDYEICRRLETIMMTSKEDLSQVVVKSLLDNPLDFDPKTLPEPYGQYIRHFIYMVKRNKKQGIDTNFDISSNSKSSEKQVVSIENSVKIAPSPKKEKSKKLQNAKISPYLSTGEKIENLNANRSSLKDYNLARDGLLAGIWTASGQINKCLNLVTVLKRLFRRGAVWPK</sequence>